<reference evidence="1" key="1">
    <citation type="journal article" date="2020" name="mSystems">
        <title>Genome- and Community-Level Interaction Insights into Carbon Utilization and Element Cycling Functions of Hydrothermarchaeota in Hydrothermal Sediment.</title>
        <authorList>
            <person name="Zhou Z."/>
            <person name="Liu Y."/>
            <person name="Xu W."/>
            <person name="Pan J."/>
            <person name="Luo Z.H."/>
            <person name="Li M."/>
        </authorList>
    </citation>
    <scope>NUCLEOTIDE SEQUENCE [LARGE SCALE GENOMIC DNA]</scope>
    <source>
        <strain evidence="1">SpSt-609</strain>
    </source>
</reference>
<dbReference type="GO" id="GO:0000287">
    <property type="term" value="F:magnesium ion binding"/>
    <property type="evidence" value="ECO:0007669"/>
    <property type="project" value="TreeGrafter"/>
</dbReference>
<accession>A0A7C5RJA5</accession>
<organism evidence="1">
    <name type="scientific">Fervidobacterium thailandense</name>
    <dbReference type="NCBI Taxonomy" id="1008305"/>
    <lineage>
        <taxon>Bacteria</taxon>
        <taxon>Thermotogati</taxon>
        <taxon>Thermotogota</taxon>
        <taxon>Thermotogae</taxon>
        <taxon>Thermotogales</taxon>
        <taxon>Fervidobacteriaceae</taxon>
        <taxon>Fervidobacterium</taxon>
    </lineage>
</organism>
<dbReference type="SUPFAM" id="SSF56784">
    <property type="entry name" value="HAD-like"/>
    <property type="match status" value="1"/>
</dbReference>
<dbReference type="AlphaFoldDB" id="A0A7C5RJA5"/>
<dbReference type="SFLD" id="SFLDG01144">
    <property type="entry name" value="C2.B.4:_PGP_Like"/>
    <property type="match status" value="1"/>
</dbReference>
<dbReference type="Pfam" id="PF08282">
    <property type="entry name" value="Hydrolase_3"/>
    <property type="match status" value="1"/>
</dbReference>
<comment type="caution">
    <text evidence="1">The sequence shown here is derived from an EMBL/GenBank/DDBJ whole genome shotgun (WGS) entry which is preliminary data.</text>
</comment>
<dbReference type="InterPro" id="IPR036412">
    <property type="entry name" value="HAD-like_sf"/>
</dbReference>
<evidence type="ECO:0000313" key="1">
    <source>
        <dbReference type="EMBL" id="HGU40695.1"/>
    </source>
</evidence>
<dbReference type="PROSITE" id="PS01228">
    <property type="entry name" value="COF_1"/>
    <property type="match status" value="1"/>
</dbReference>
<dbReference type="Gene3D" id="3.30.1240.10">
    <property type="match status" value="1"/>
</dbReference>
<sequence>MPARRIKLIVTDLDGTLLNDDKHIPEENIKALREAIESGVHVSVATGRNLHSAKPYVEELGLDVPVIFQNGAFIYQPLQGKIMHQVPLKSQIAKKFVEYSRKEGLFYILYSSFLDECDMYIDMDYQGAFEKYLEQNAWRLNRVKDVVEYLKTSDEVAEIAIVGEEERILKAVKGAIDGFESEVSIVKNNVSGGESFYEVFGPNCSKEEALKFLLNYFGVKLEETMYLGDSFNDIGMLKIVGFPVVVENAHEEVKRYARYITKSNNEAGVAHAIRELLFKF</sequence>
<protein>
    <submittedName>
        <fullName evidence="1">HAD family phosphatase</fullName>
    </submittedName>
</protein>
<gene>
    <name evidence="1" type="ORF">ENT77_05810</name>
</gene>
<dbReference type="CDD" id="cd07516">
    <property type="entry name" value="HAD_Pase"/>
    <property type="match status" value="1"/>
</dbReference>
<dbReference type="SFLD" id="SFLDS00003">
    <property type="entry name" value="Haloacid_Dehalogenase"/>
    <property type="match status" value="1"/>
</dbReference>
<dbReference type="InterPro" id="IPR023214">
    <property type="entry name" value="HAD_sf"/>
</dbReference>
<dbReference type="PANTHER" id="PTHR10000">
    <property type="entry name" value="PHOSPHOSERINE PHOSPHATASE"/>
    <property type="match status" value="1"/>
</dbReference>
<dbReference type="InterPro" id="IPR006379">
    <property type="entry name" value="HAD-SF_hydro_IIB"/>
</dbReference>
<name>A0A7C5RJA5_9BACT</name>
<dbReference type="NCBIfam" id="TIGR01484">
    <property type="entry name" value="HAD-SF-IIB"/>
    <property type="match status" value="1"/>
</dbReference>
<dbReference type="GO" id="GO:0016791">
    <property type="term" value="F:phosphatase activity"/>
    <property type="evidence" value="ECO:0007669"/>
    <property type="project" value="TreeGrafter"/>
</dbReference>
<dbReference type="SFLD" id="SFLDG01140">
    <property type="entry name" value="C2.B:_Phosphomannomutase_and_P"/>
    <property type="match status" value="1"/>
</dbReference>
<dbReference type="Gene3D" id="3.40.50.1000">
    <property type="entry name" value="HAD superfamily/HAD-like"/>
    <property type="match status" value="1"/>
</dbReference>
<proteinExistence type="predicted"/>
<dbReference type="PANTHER" id="PTHR10000:SF8">
    <property type="entry name" value="HAD SUPERFAMILY HYDROLASE-LIKE, TYPE 3"/>
    <property type="match status" value="1"/>
</dbReference>
<dbReference type="InterPro" id="IPR000150">
    <property type="entry name" value="Cof"/>
</dbReference>
<dbReference type="GO" id="GO:0005829">
    <property type="term" value="C:cytosol"/>
    <property type="evidence" value="ECO:0007669"/>
    <property type="project" value="TreeGrafter"/>
</dbReference>
<dbReference type="NCBIfam" id="TIGR00099">
    <property type="entry name" value="Cof-subfamily"/>
    <property type="match status" value="1"/>
</dbReference>
<dbReference type="EMBL" id="DSZY01000028">
    <property type="protein sequence ID" value="HGU40695.1"/>
    <property type="molecule type" value="Genomic_DNA"/>
</dbReference>